<evidence type="ECO:0000256" key="3">
    <source>
        <dbReference type="ARBA" id="ARBA00022692"/>
    </source>
</evidence>
<evidence type="ECO:0000256" key="7">
    <source>
        <dbReference type="SAM" id="MobiDB-lite"/>
    </source>
</evidence>
<sequence length="302" mass="33484">MERYQTAYPPPGATPGHAAPTGPVLSWRKSDIERRLAFPGARHTAVSSLLSFVLAVLMTVAFYLIVAATDGSFFAEMFELSLTKGHIPLLIVFFFNWSIAILFIKWRKLVFQRKALTLRILPDDHFVVSPSTVDDLMARLYRGVDDPRHFVVLNRIQVALSNLKNLGRVTDVDEILRSQAENDELAMDTSYSLLKGFVWAIPVLGFIGTVLGLSQAIGGFGNVLSQEGADMTKIASELKGVTGGLSVAFETTLQGLVAALTVQMLITFLRKSEEEFLDATRDYCHRNIVNRLRMTPFETAAE</sequence>
<feature type="transmembrane region" description="Helical" evidence="8">
    <location>
        <begin position="241"/>
        <end position="262"/>
    </location>
</feature>
<dbReference type="Pfam" id="PF01618">
    <property type="entry name" value="MotA_ExbB"/>
    <property type="match status" value="1"/>
</dbReference>
<feature type="transmembrane region" description="Helical" evidence="8">
    <location>
        <begin position="86"/>
        <end position="104"/>
    </location>
</feature>
<accession>A0A5C6AMV2</accession>
<comment type="caution">
    <text evidence="10">The sequence shown here is derived from an EMBL/GenBank/DDBJ whole genome shotgun (WGS) entry which is preliminary data.</text>
</comment>
<gene>
    <name evidence="10" type="ORF">Pla108_14070</name>
</gene>
<evidence type="ECO:0000256" key="4">
    <source>
        <dbReference type="ARBA" id="ARBA00022989"/>
    </source>
</evidence>
<dbReference type="Proteomes" id="UP000317421">
    <property type="component" value="Unassembled WGS sequence"/>
</dbReference>
<feature type="region of interest" description="Disordered" evidence="7">
    <location>
        <begin position="1"/>
        <end position="22"/>
    </location>
</feature>
<dbReference type="OrthoDB" id="5290956at2"/>
<dbReference type="InterPro" id="IPR050790">
    <property type="entry name" value="ExbB/TolQ_transport"/>
</dbReference>
<evidence type="ECO:0000313" key="10">
    <source>
        <dbReference type="EMBL" id="TWU00456.1"/>
    </source>
</evidence>
<keyword evidence="11" id="KW-1185">Reference proteome</keyword>
<dbReference type="RefSeq" id="WP_146444125.1">
    <property type="nucleotide sequence ID" value="NZ_SJPR01000001.1"/>
</dbReference>
<dbReference type="InterPro" id="IPR002898">
    <property type="entry name" value="MotA_ExbB_proton_chnl"/>
</dbReference>
<name>A0A5C6AMV2_9BACT</name>
<keyword evidence="4 8" id="KW-1133">Transmembrane helix</keyword>
<protein>
    <submittedName>
        <fullName evidence="10">MotA/TolQ/ExbB proton channel family protein</fullName>
    </submittedName>
</protein>
<evidence type="ECO:0000256" key="2">
    <source>
        <dbReference type="ARBA" id="ARBA00022475"/>
    </source>
</evidence>
<dbReference type="AlphaFoldDB" id="A0A5C6AMV2"/>
<feature type="transmembrane region" description="Helical" evidence="8">
    <location>
        <begin position="44"/>
        <end position="66"/>
    </location>
</feature>
<feature type="transmembrane region" description="Helical" evidence="8">
    <location>
        <begin position="197"/>
        <end position="221"/>
    </location>
</feature>
<evidence type="ECO:0000256" key="5">
    <source>
        <dbReference type="ARBA" id="ARBA00023136"/>
    </source>
</evidence>
<reference evidence="10 11" key="1">
    <citation type="submission" date="2019-02" db="EMBL/GenBank/DDBJ databases">
        <title>Deep-cultivation of Planctomycetes and their phenomic and genomic characterization uncovers novel biology.</title>
        <authorList>
            <person name="Wiegand S."/>
            <person name="Jogler M."/>
            <person name="Boedeker C."/>
            <person name="Pinto D."/>
            <person name="Vollmers J."/>
            <person name="Rivas-Marin E."/>
            <person name="Kohn T."/>
            <person name="Peeters S.H."/>
            <person name="Heuer A."/>
            <person name="Rast P."/>
            <person name="Oberbeckmann S."/>
            <person name="Bunk B."/>
            <person name="Jeske O."/>
            <person name="Meyerdierks A."/>
            <person name="Storesund J.E."/>
            <person name="Kallscheuer N."/>
            <person name="Luecker S."/>
            <person name="Lage O.M."/>
            <person name="Pohl T."/>
            <person name="Merkel B.J."/>
            <person name="Hornburger P."/>
            <person name="Mueller R.-W."/>
            <person name="Bruemmer F."/>
            <person name="Labrenz M."/>
            <person name="Spormann A.M."/>
            <person name="Op Den Camp H."/>
            <person name="Overmann J."/>
            <person name="Amann R."/>
            <person name="Jetten M.S.M."/>
            <person name="Mascher T."/>
            <person name="Medema M.H."/>
            <person name="Devos D.P."/>
            <person name="Kaster A.-K."/>
            <person name="Ovreas L."/>
            <person name="Rohde M."/>
            <person name="Galperin M.Y."/>
            <person name="Jogler C."/>
        </authorList>
    </citation>
    <scope>NUCLEOTIDE SEQUENCE [LARGE SCALE GENOMIC DNA]</scope>
    <source>
        <strain evidence="10 11">Pla108</strain>
    </source>
</reference>
<feature type="domain" description="MotA/TolQ/ExbB proton channel" evidence="9">
    <location>
        <begin position="163"/>
        <end position="276"/>
    </location>
</feature>
<proteinExistence type="inferred from homology"/>
<comment type="subcellular location">
    <subcellularLocation>
        <location evidence="1">Cell membrane</location>
        <topology evidence="1">Multi-pass membrane protein</topology>
    </subcellularLocation>
    <subcellularLocation>
        <location evidence="6">Membrane</location>
        <topology evidence="6">Multi-pass membrane protein</topology>
    </subcellularLocation>
</comment>
<keyword evidence="6" id="KW-0653">Protein transport</keyword>
<dbReference type="PANTHER" id="PTHR30625">
    <property type="entry name" value="PROTEIN TOLQ"/>
    <property type="match status" value="1"/>
</dbReference>
<dbReference type="EMBL" id="SJPR01000001">
    <property type="protein sequence ID" value="TWU00456.1"/>
    <property type="molecule type" value="Genomic_DNA"/>
</dbReference>
<evidence type="ECO:0000256" key="1">
    <source>
        <dbReference type="ARBA" id="ARBA00004651"/>
    </source>
</evidence>
<evidence type="ECO:0000259" key="9">
    <source>
        <dbReference type="Pfam" id="PF01618"/>
    </source>
</evidence>
<keyword evidence="6" id="KW-0813">Transport</keyword>
<comment type="similarity">
    <text evidence="6">Belongs to the exbB/tolQ family.</text>
</comment>
<evidence type="ECO:0000256" key="8">
    <source>
        <dbReference type="SAM" id="Phobius"/>
    </source>
</evidence>
<dbReference type="PANTHER" id="PTHR30625:SF11">
    <property type="entry name" value="MOTA_TOLQ_EXBB PROTON CHANNEL DOMAIN-CONTAINING PROTEIN"/>
    <property type="match status" value="1"/>
</dbReference>
<keyword evidence="3 8" id="KW-0812">Transmembrane</keyword>
<dbReference type="GO" id="GO:0017038">
    <property type="term" value="P:protein import"/>
    <property type="evidence" value="ECO:0007669"/>
    <property type="project" value="TreeGrafter"/>
</dbReference>
<organism evidence="10 11">
    <name type="scientific">Botrimarina colliarenosi</name>
    <dbReference type="NCBI Taxonomy" id="2528001"/>
    <lineage>
        <taxon>Bacteria</taxon>
        <taxon>Pseudomonadati</taxon>
        <taxon>Planctomycetota</taxon>
        <taxon>Planctomycetia</taxon>
        <taxon>Pirellulales</taxon>
        <taxon>Lacipirellulaceae</taxon>
        <taxon>Botrimarina</taxon>
    </lineage>
</organism>
<dbReference type="GO" id="GO:0005886">
    <property type="term" value="C:plasma membrane"/>
    <property type="evidence" value="ECO:0007669"/>
    <property type="project" value="UniProtKB-SubCell"/>
</dbReference>
<keyword evidence="2" id="KW-1003">Cell membrane</keyword>
<evidence type="ECO:0000256" key="6">
    <source>
        <dbReference type="RuleBase" id="RU004057"/>
    </source>
</evidence>
<evidence type="ECO:0000313" key="11">
    <source>
        <dbReference type="Proteomes" id="UP000317421"/>
    </source>
</evidence>
<keyword evidence="5 8" id="KW-0472">Membrane</keyword>